<dbReference type="Proteomes" id="UP000219972">
    <property type="component" value="Unassembled WGS sequence"/>
</dbReference>
<sequence length="113" mass="12182">MAELETRRPSLVPLTLGLSEFDQPFQPAVFGPTISQWQMVGAGVLVENLEGLSPPDVGAGDADARVVSDLRTLLVVALQGTSTESRSTSSYQQLAKSILALITPEQRERFRLG</sequence>
<reference evidence="1 2" key="1">
    <citation type="submission" date="2017-09" db="EMBL/GenBank/DDBJ databases">
        <title>Comparative genomics of rhizobia isolated from Phaseolus vulgaris in China.</title>
        <authorList>
            <person name="Tong W."/>
        </authorList>
    </citation>
    <scope>NUCLEOTIDE SEQUENCE [LARGE SCALE GENOMIC DNA]</scope>
    <source>
        <strain evidence="1 2">Y27</strain>
    </source>
</reference>
<organism evidence="1 2">
    <name type="scientific">Rhizobium anhuiense</name>
    <dbReference type="NCBI Taxonomy" id="1184720"/>
    <lineage>
        <taxon>Bacteria</taxon>
        <taxon>Pseudomonadati</taxon>
        <taxon>Pseudomonadota</taxon>
        <taxon>Alphaproteobacteria</taxon>
        <taxon>Hyphomicrobiales</taxon>
        <taxon>Rhizobiaceae</taxon>
        <taxon>Rhizobium/Agrobacterium group</taxon>
        <taxon>Rhizobium</taxon>
    </lineage>
</organism>
<dbReference type="EMBL" id="NWSL01000043">
    <property type="protein sequence ID" value="PDS47492.1"/>
    <property type="molecule type" value="Genomic_DNA"/>
</dbReference>
<gene>
    <name evidence="1" type="ORF">CO662_34305</name>
</gene>
<protein>
    <submittedName>
        <fullName evidence="1">Uncharacterized protein</fullName>
    </submittedName>
</protein>
<evidence type="ECO:0000313" key="1">
    <source>
        <dbReference type="EMBL" id="PDS47492.1"/>
    </source>
</evidence>
<keyword evidence="2" id="KW-1185">Reference proteome</keyword>
<comment type="caution">
    <text evidence="1">The sequence shown here is derived from an EMBL/GenBank/DDBJ whole genome shotgun (WGS) entry which is preliminary data.</text>
</comment>
<evidence type="ECO:0000313" key="2">
    <source>
        <dbReference type="Proteomes" id="UP000219972"/>
    </source>
</evidence>
<proteinExistence type="predicted"/>
<name>A0ABX4IZI2_9HYPH</name>
<accession>A0ABX4IZI2</accession>